<feature type="region of interest" description="Disordered" evidence="1">
    <location>
        <begin position="1028"/>
        <end position="1119"/>
    </location>
</feature>
<feature type="region of interest" description="Disordered" evidence="1">
    <location>
        <begin position="1267"/>
        <end position="1308"/>
    </location>
</feature>
<name>A0A8H5HPB4_9AGAR</name>
<sequence>MHRFRKKSETGRSSQVPPSASSDSDEQGNSPHIPLPNDFRTSLILPDLSRRFSLLRSSSGEPVALDILRSRLADQRARGAANHISEEEEEMIFDTLRNFRSKPAGPAQLSGDNLSSAETDDFRQSSSTMQSSLAPSSTASVTSSPNSRSAKRYSNNLFGSGRFHDYNYMRSVTKNGNRAQSLTPTESSVRANTLSAVDSLRPVTPESSGFSSSTQSSPIANENAFSLRSASLAAPAPYGEQVVSVAEYSISKSLGPSVLKRASMAIEEVIKEFEEEAEDEILMPRSTPIPRGNAETTLPPDPVRSSALSQSSIFEAVMAISSDKQVQNDPEVIDRRASPVPSRILPGYVPGMPRPMTPRDFDIEDQRSHSTTPRATSPMAPSFVDTSVTSIPTTGRLRSNSSASQSGSRSPTSPLFLQRSPNSGRYTPEDNSRVEFDNPLNSSLLARRRPASPLAGPPYQSMAVSSRPSTPSNVVWRPSHSRNGSSISDSGMSNADVRGAHERYTSGPRPMRSPPLPDSPIEGGSFNMGSLGAYSHDHSNTASENGPSSVMTLAEFGSPRRPPPRSATPTQSAARSPTSPTFQDRTTSPGNKTYSQQNAPYNSIPPLVLSPLFNSSHSSLESAGSSYHTWDGGEKDHSLALFNDPDVLQPVWHDLSSSSSATPGDSPDDNWNPEEVVARIAGLKKSDFIVIQEKLLSARDAKEKDKYEPLDRAGSSLRKRRPSTSQSHYSVNGREPRVGSPPPQVQIQTSPSKVTVPNIKGEGPPSALDTNAPPPASPHDLSPTTRRNRDLAQALFGREETDGGKPLKSESTAQTTSSDQPLKPLTTNLDTHSSSSTLSPSFSAPYQVSRNLSVPKIPQTPQEEAQLTREVQERINAATEFLKPSNRGHSPDPNATISRKRISPNQISTPRLVSASTSVVDTVPILKAPSVLSANSSGPSKIGSRFKKLRGTLRAKNPLPNNDEAASYTVDPQSPSGAQMANYDPARLRVPGPPVIASATETRYKVPVPSPPASAGPGLKGFMARFRGKQRPAVDTSAESERRKSPQDLLQPSPQPISPSPLLPSSSERTFSQPLFSPLGRKQVPASRPETPQAQSAPSTQATHGDSTPTEPTESSDMIALRQFYEAANRIGIDQGELNALLARSGSTSSKADWTALTRSNSAVRPGASAPADPSRLTPSIGRPSIDNQSTRAMTPDPKTLERGTGRTSIDGQPPRDKPVSRQVSRKHADQTRRPREGKGDHNAVVRKTIIIPDKVMTFEELKLEMEKSMPGRRASITSTSSRSIHDRAPTPPPPRSPTHKRLSHGPYPPVPSLPAAFGNSLNVPSTAAGGALEKSNSTYDSLYDMYAGESRSPSATPNESGPSRLQDDSALEAGAAVELIQLANGQTIWNIVNGLREDDDDDMSVYTRRTSFASEYNPRGANGDGGLQLFVREHGRSSSKGSTSSFLSRKRPQGKSRPETTVYQTPAEGIGRLIQELSQNMESGSFNIVPRPGHSASSSLSTNDLTWTLEERLDEMIDTVRAK</sequence>
<feature type="compositionally biased region" description="Low complexity" evidence="1">
    <location>
        <begin position="1273"/>
        <end position="1283"/>
    </location>
</feature>
<feature type="compositionally biased region" description="Polar residues" evidence="1">
    <location>
        <begin position="1146"/>
        <end position="1163"/>
    </location>
</feature>
<feature type="compositionally biased region" description="Polar residues" evidence="1">
    <location>
        <begin position="540"/>
        <end position="551"/>
    </location>
</feature>
<feature type="region of interest" description="Disordered" evidence="1">
    <location>
        <begin position="954"/>
        <end position="989"/>
    </location>
</feature>
<feature type="compositionally biased region" description="Polar residues" evidence="1">
    <location>
        <begin position="745"/>
        <end position="755"/>
    </location>
</feature>
<feature type="compositionally biased region" description="Basic and acidic residues" evidence="1">
    <location>
        <begin position="427"/>
        <end position="436"/>
    </location>
</feature>
<feature type="region of interest" description="Disordered" evidence="1">
    <location>
        <begin position="1146"/>
        <end position="1246"/>
    </location>
</feature>
<dbReference type="EMBL" id="JAACJP010000002">
    <property type="protein sequence ID" value="KAF5386779.1"/>
    <property type="molecule type" value="Genomic_DNA"/>
</dbReference>
<proteinExistence type="predicted"/>
<feature type="region of interest" description="Disordered" evidence="1">
    <location>
        <begin position="1348"/>
        <end position="1367"/>
    </location>
</feature>
<dbReference type="OrthoDB" id="3259825at2759"/>
<comment type="caution">
    <text evidence="2">The sequence shown here is derived from an EMBL/GenBank/DDBJ whole genome shotgun (WGS) entry which is preliminary data.</text>
</comment>
<feature type="compositionally biased region" description="Polar residues" evidence="1">
    <location>
        <begin position="462"/>
        <end position="473"/>
    </location>
</feature>
<feature type="region of interest" description="Disordered" evidence="1">
    <location>
        <begin position="199"/>
        <end position="218"/>
    </location>
</feature>
<feature type="compositionally biased region" description="Polar residues" evidence="1">
    <location>
        <begin position="809"/>
        <end position="820"/>
    </location>
</feature>
<feature type="compositionally biased region" description="Polar residues" evidence="1">
    <location>
        <begin position="970"/>
        <end position="979"/>
    </location>
</feature>
<feature type="compositionally biased region" description="Basic and acidic residues" evidence="1">
    <location>
        <begin position="357"/>
        <end position="368"/>
    </location>
</feature>
<feature type="region of interest" description="Disordered" evidence="1">
    <location>
        <begin position="449"/>
        <end position="598"/>
    </location>
</feature>
<evidence type="ECO:0000313" key="2">
    <source>
        <dbReference type="EMBL" id="KAF5386779.1"/>
    </source>
</evidence>
<feature type="compositionally biased region" description="Basic and acidic residues" evidence="1">
    <location>
        <begin position="700"/>
        <end position="711"/>
    </location>
</feature>
<feature type="compositionally biased region" description="Low complexity" evidence="1">
    <location>
        <begin position="399"/>
        <end position="413"/>
    </location>
</feature>
<feature type="compositionally biased region" description="Polar residues" evidence="1">
    <location>
        <begin position="575"/>
        <end position="598"/>
    </location>
</feature>
<feature type="compositionally biased region" description="Low complexity" evidence="1">
    <location>
        <begin position="1439"/>
        <end position="1448"/>
    </location>
</feature>
<feature type="compositionally biased region" description="Low complexity" evidence="1">
    <location>
        <begin position="131"/>
        <end position="148"/>
    </location>
</feature>
<gene>
    <name evidence="2" type="ORF">D9615_001879</name>
</gene>
<feature type="region of interest" description="Disordered" evidence="1">
    <location>
        <begin position="103"/>
        <end position="155"/>
    </location>
</feature>
<keyword evidence="3" id="KW-1185">Reference proteome</keyword>
<feature type="compositionally biased region" description="Polar residues" evidence="1">
    <location>
        <begin position="1352"/>
        <end position="1364"/>
    </location>
</feature>
<accession>A0A8H5HPB4</accession>
<feature type="compositionally biased region" description="Polar residues" evidence="1">
    <location>
        <begin position="481"/>
        <end position="493"/>
    </location>
</feature>
<feature type="region of interest" description="Disordered" evidence="1">
    <location>
        <begin position="1"/>
        <end position="40"/>
    </location>
</feature>
<feature type="compositionally biased region" description="Low complexity" evidence="1">
    <location>
        <begin position="825"/>
        <end position="843"/>
    </location>
</feature>
<feature type="region of interest" description="Disordered" evidence="1">
    <location>
        <begin position="285"/>
        <end position="305"/>
    </location>
</feature>
<dbReference type="Proteomes" id="UP000565441">
    <property type="component" value="Unassembled WGS sequence"/>
</dbReference>
<evidence type="ECO:0000256" key="1">
    <source>
        <dbReference type="SAM" id="MobiDB-lite"/>
    </source>
</evidence>
<feature type="compositionally biased region" description="Basic and acidic residues" evidence="1">
    <location>
        <begin position="797"/>
        <end position="808"/>
    </location>
</feature>
<feature type="region of interest" description="Disordered" evidence="1">
    <location>
        <begin position="652"/>
        <end position="672"/>
    </location>
</feature>
<feature type="compositionally biased region" description="Low complexity" evidence="1">
    <location>
        <begin position="13"/>
        <end position="22"/>
    </location>
</feature>
<feature type="compositionally biased region" description="Polar residues" evidence="1">
    <location>
        <begin position="384"/>
        <end position="398"/>
    </location>
</feature>
<feature type="region of interest" description="Disordered" evidence="1">
    <location>
        <begin position="343"/>
        <end position="437"/>
    </location>
</feature>
<feature type="compositionally biased region" description="Pro residues" evidence="1">
    <location>
        <begin position="1053"/>
        <end position="1062"/>
    </location>
</feature>
<feature type="compositionally biased region" description="Basic and acidic residues" evidence="1">
    <location>
        <begin position="1227"/>
        <end position="1244"/>
    </location>
</feature>
<feature type="compositionally biased region" description="Low complexity" evidence="1">
    <location>
        <begin position="207"/>
        <end position="217"/>
    </location>
</feature>
<evidence type="ECO:0000313" key="3">
    <source>
        <dbReference type="Proteomes" id="UP000565441"/>
    </source>
</evidence>
<feature type="region of interest" description="Disordered" evidence="1">
    <location>
        <begin position="700"/>
        <end position="844"/>
    </location>
</feature>
<protein>
    <submittedName>
        <fullName evidence="2">Uncharacterized protein</fullName>
    </submittedName>
</protein>
<feature type="compositionally biased region" description="Polar residues" evidence="1">
    <location>
        <begin position="1090"/>
        <end position="1116"/>
    </location>
</feature>
<feature type="region of interest" description="Disordered" evidence="1">
    <location>
        <begin position="1435"/>
        <end position="1462"/>
    </location>
</feature>
<reference evidence="2 3" key="1">
    <citation type="journal article" date="2020" name="ISME J.">
        <title>Uncovering the hidden diversity of litter-decomposition mechanisms in mushroom-forming fungi.</title>
        <authorList>
            <person name="Floudas D."/>
            <person name="Bentzer J."/>
            <person name="Ahren D."/>
            <person name="Johansson T."/>
            <person name="Persson P."/>
            <person name="Tunlid A."/>
        </authorList>
    </citation>
    <scope>NUCLEOTIDE SEQUENCE [LARGE SCALE GENOMIC DNA]</scope>
    <source>
        <strain evidence="2 3">CBS 661.87</strain>
    </source>
</reference>
<organism evidence="2 3">
    <name type="scientific">Tricholomella constricta</name>
    <dbReference type="NCBI Taxonomy" id="117010"/>
    <lineage>
        <taxon>Eukaryota</taxon>
        <taxon>Fungi</taxon>
        <taxon>Dikarya</taxon>
        <taxon>Basidiomycota</taxon>
        <taxon>Agaricomycotina</taxon>
        <taxon>Agaricomycetes</taxon>
        <taxon>Agaricomycetidae</taxon>
        <taxon>Agaricales</taxon>
        <taxon>Tricholomatineae</taxon>
        <taxon>Lyophyllaceae</taxon>
        <taxon>Tricholomella</taxon>
    </lineage>
</organism>